<feature type="transmembrane region" description="Helical" evidence="1">
    <location>
        <begin position="208"/>
        <end position="228"/>
    </location>
</feature>
<sequence>MDSFFGVKYEPFYLFSTSHLIAMAVVLVIILSLIPLRMKLTGSVDKVFRYTLALLLILCEVSYHGWALYNGDWRIAQHLPLQLCSLSILTSSILLLTNNMKLFPFVYFAGFVGASQAMITPELEAAFPHYRFYDYFVAHGAIMIAAMYYVIVKRVRIRLVSLFKTFAFINVYALFVYIVNVMTGANYMFLMRKPENGNIMDFLGPHPWYILSLEAVAFVLCLMAYYPIRRSESLVPFQHSSKL</sequence>
<dbReference type="EMBL" id="JBHTCP010000048">
    <property type="protein sequence ID" value="MFC7372911.1"/>
    <property type="molecule type" value="Genomic_DNA"/>
</dbReference>
<keyword evidence="3" id="KW-1185">Reference proteome</keyword>
<feature type="transmembrane region" description="Helical" evidence="1">
    <location>
        <begin position="75"/>
        <end position="95"/>
    </location>
</feature>
<evidence type="ECO:0000313" key="2">
    <source>
        <dbReference type="EMBL" id="MFC7372911.1"/>
    </source>
</evidence>
<feature type="transmembrane region" description="Helical" evidence="1">
    <location>
        <begin position="102"/>
        <end position="120"/>
    </location>
</feature>
<keyword evidence="1" id="KW-1133">Transmembrane helix</keyword>
<proteinExistence type="predicted"/>
<dbReference type="Pfam" id="PF14808">
    <property type="entry name" value="TMEM164"/>
    <property type="match status" value="1"/>
</dbReference>
<feature type="transmembrane region" description="Helical" evidence="1">
    <location>
        <begin position="47"/>
        <end position="69"/>
    </location>
</feature>
<dbReference type="InterPro" id="IPR011737">
    <property type="entry name" value="CHP02206_TP0381"/>
</dbReference>
<comment type="caution">
    <text evidence="2">The sequence shown here is derived from an EMBL/GenBank/DDBJ whole genome shotgun (WGS) entry which is preliminary data.</text>
</comment>
<evidence type="ECO:0000256" key="1">
    <source>
        <dbReference type="SAM" id="Phobius"/>
    </source>
</evidence>
<dbReference type="NCBIfam" id="TIGR02206">
    <property type="entry name" value="intg_mem_TP0381"/>
    <property type="match status" value="1"/>
</dbReference>
<gene>
    <name evidence="2" type="ORF">ACFQPF_14740</name>
</gene>
<keyword evidence="1" id="KW-0812">Transmembrane</keyword>
<name>A0ABW2NTP9_9BACL</name>
<evidence type="ECO:0000313" key="3">
    <source>
        <dbReference type="Proteomes" id="UP001596549"/>
    </source>
</evidence>
<keyword evidence="1" id="KW-0472">Membrane</keyword>
<protein>
    <submittedName>
        <fullName evidence="2">TIGR02206 family membrane protein</fullName>
    </submittedName>
</protein>
<reference evidence="3" key="1">
    <citation type="journal article" date="2019" name="Int. J. Syst. Evol. Microbiol.">
        <title>The Global Catalogue of Microorganisms (GCM) 10K type strain sequencing project: providing services to taxonomists for standard genome sequencing and annotation.</title>
        <authorList>
            <consortium name="The Broad Institute Genomics Platform"/>
            <consortium name="The Broad Institute Genome Sequencing Center for Infectious Disease"/>
            <person name="Wu L."/>
            <person name="Ma J."/>
        </authorList>
    </citation>
    <scope>NUCLEOTIDE SEQUENCE [LARGE SCALE GENOMIC DNA]</scope>
    <source>
        <strain evidence="3">NBRC 106396</strain>
    </source>
</reference>
<feature type="transmembrane region" description="Helical" evidence="1">
    <location>
        <begin position="163"/>
        <end position="188"/>
    </location>
</feature>
<feature type="transmembrane region" description="Helical" evidence="1">
    <location>
        <begin position="12"/>
        <end position="35"/>
    </location>
</feature>
<organism evidence="2 3">
    <name type="scientific">Fictibacillus iocasae</name>
    <dbReference type="NCBI Taxonomy" id="2715437"/>
    <lineage>
        <taxon>Bacteria</taxon>
        <taxon>Bacillati</taxon>
        <taxon>Bacillota</taxon>
        <taxon>Bacilli</taxon>
        <taxon>Bacillales</taxon>
        <taxon>Fictibacillaceae</taxon>
        <taxon>Fictibacillus</taxon>
    </lineage>
</organism>
<accession>A0ABW2NTP9</accession>
<dbReference type="Proteomes" id="UP001596549">
    <property type="component" value="Unassembled WGS sequence"/>
</dbReference>
<feature type="transmembrane region" description="Helical" evidence="1">
    <location>
        <begin position="132"/>
        <end position="151"/>
    </location>
</feature>
<dbReference type="RefSeq" id="WP_379750475.1">
    <property type="nucleotide sequence ID" value="NZ_JBHTCP010000048.1"/>
</dbReference>